<evidence type="ECO:0000313" key="1">
    <source>
        <dbReference type="EMBL" id="XDQ74070.1"/>
    </source>
</evidence>
<protein>
    <submittedName>
        <fullName evidence="1">Uncharacterized protein</fullName>
    </submittedName>
</protein>
<dbReference type="RefSeq" id="WP_369146612.1">
    <property type="nucleotide sequence ID" value="NZ_CP163444.1"/>
</dbReference>
<organism evidence="1">
    <name type="scientific">Streptomyces sp. R44</name>
    <dbReference type="NCBI Taxonomy" id="3238633"/>
    <lineage>
        <taxon>Bacteria</taxon>
        <taxon>Bacillati</taxon>
        <taxon>Actinomycetota</taxon>
        <taxon>Actinomycetes</taxon>
        <taxon>Kitasatosporales</taxon>
        <taxon>Streptomycetaceae</taxon>
        <taxon>Streptomyces</taxon>
    </lineage>
</organism>
<gene>
    <name evidence="1" type="ORF">AB5J54_27685</name>
</gene>
<accession>A0AB39T0A5</accession>
<name>A0AB39T0A5_9ACTN</name>
<dbReference type="EMBL" id="CP163444">
    <property type="protein sequence ID" value="XDQ74070.1"/>
    <property type="molecule type" value="Genomic_DNA"/>
</dbReference>
<sequence length="94" mass="10332">MEDGTEAGVPSLLVELDGPIDDEHPDVSVTDDESSWTVSAFQDGSLVLENLDDSNVQPCHLQHVSRAEMIRVMAMLIRGDLPALQQLDWVPGYN</sequence>
<dbReference type="AlphaFoldDB" id="A0AB39T0A5"/>
<proteinExistence type="predicted"/>
<reference evidence="1" key="1">
    <citation type="submission" date="2024-07" db="EMBL/GenBank/DDBJ databases">
        <authorList>
            <person name="Yu S.T."/>
        </authorList>
    </citation>
    <scope>NUCLEOTIDE SEQUENCE</scope>
    <source>
        <strain evidence="1">R44</strain>
    </source>
</reference>